<dbReference type="EMBL" id="JAERSE020000004">
    <property type="protein sequence ID" value="MCA6068722.1"/>
    <property type="molecule type" value="Genomic_DNA"/>
</dbReference>
<evidence type="ECO:0000313" key="4">
    <source>
        <dbReference type="Proteomes" id="UP000618240"/>
    </source>
</evidence>
<gene>
    <name evidence="3" type="ORF">JI747_016260</name>
</gene>
<dbReference type="InterPro" id="IPR040826">
    <property type="entry name" value="HEPN_LA2681"/>
</dbReference>
<dbReference type="PROSITE" id="PS50005">
    <property type="entry name" value="TPR"/>
    <property type="match status" value="1"/>
</dbReference>
<comment type="caution">
    <text evidence="3">The sequence shown here is derived from an EMBL/GenBank/DDBJ whole genome shotgun (WGS) entry which is preliminary data.</text>
</comment>
<feature type="domain" description="LA2681-like HEPN" evidence="2">
    <location>
        <begin position="282"/>
        <end position="481"/>
    </location>
</feature>
<dbReference type="Gene3D" id="1.25.40.10">
    <property type="entry name" value="Tetratricopeptide repeat domain"/>
    <property type="match status" value="1"/>
</dbReference>
<evidence type="ECO:0000259" key="2">
    <source>
        <dbReference type="Pfam" id="PF18733"/>
    </source>
</evidence>
<name>A0ABS8A400_9FLAO</name>
<feature type="repeat" description="TPR" evidence="1">
    <location>
        <begin position="120"/>
        <end position="153"/>
    </location>
</feature>
<dbReference type="Proteomes" id="UP000618240">
    <property type="component" value="Unassembled WGS sequence"/>
</dbReference>
<dbReference type="InterPro" id="IPR019734">
    <property type="entry name" value="TPR_rpt"/>
</dbReference>
<reference evidence="3 4" key="1">
    <citation type="submission" date="2021-09" db="EMBL/GenBank/DDBJ databases">
        <title>Genome sequencing and assembly of Chryseobacterium sp. RG1.</title>
        <authorList>
            <person name="Chhetri G."/>
        </authorList>
    </citation>
    <scope>NUCLEOTIDE SEQUENCE [LARGE SCALE GENOMIC DNA]</scope>
    <source>
        <strain evidence="3 4">RG1</strain>
    </source>
</reference>
<dbReference type="RefSeq" id="WP_225689927.1">
    <property type="nucleotide sequence ID" value="NZ_JAERSE020000004.1"/>
</dbReference>
<dbReference type="InterPro" id="IPR011990">
    <property type="entry name" value="TPR-like_helical_dom_sf"/>
</dbReference>
<keyword evidence="4" id="KW-1185">Reference proteome</keyword>
<accession>A0ABS8A400</accession>
<evidence type="ECO:0000256" key="1">
    <source>
        <dbReference type="PROSITE-ProRule" id="PRU00339"/>
    </source>
</evidence>
<evidence type="ECO:0000313" key="3">
    <source>
        <dbReference type="EMBL" id="MCA6068722.1"/>
    </source>
</evidence>
<dbReference type="SMART" id="SM00028">
    <property type="entry name" value="TPR"/>
    <property type="match status" value="1"/>
</dbReference>
<proteinExistence type="predicted"/>
<dbReference type="Pfam" id="PF18733">
    <property type="entry name" value="HEPN_LA2681"/>
    <property type="match status" value="1"/>
</dbReference>
<dbReference type="SUPFAM" id="SSF48452">
    <property type="entry name" value="TPR-like"/>
    <property type="match status" value="1"/>
</dbReference>
<keyword evidence="1" id="KW-0802">TPR repeat</keyword>
<protein>
    <recommendedName>
        <fullName evidence="2">LA2681-like HEPN domain-containing protein</fullName>
    </recommendedName>
</protein>
<sequence>MQNQLKAFLELDNIDEKTPNEINLILGTIYEYSRELNTLKDLEKGIKISSMVNLDNFTDDDKMTFYYNLSNAWSYKKMMIQNLNSPEFWEFENEELIQEILNCRKALLHSKDTKNISRKCEVLTNLGNDLSHLGRFSEAIDAWQRVLSIKKDFPMAIGNLGFGLFHYAQVLYDDSHKAYFLKESYNYLKKAIISNDIYPEAKISFSQIVSWIEEKVDNTFLNSENIFDNYSLGESLEEKNYRKWCINNSLFLNPLNDIIKDNIVAQDILCLPTIIVKKADLEIYNYHSFFNQIKQEFCSARYLFYDSITNQEPHFSDRENTIIDILDYSTYSYNLEKSKIAFRTFYSILDKIAYLINTYLKLGFESREVNYRKIWYVKGKPNPIIMESQNWALRGLFWLYKDFFEKEDLHSFLEPEAKELSTIRNFIEHKSFKIVEFENSRTPKDNFTYVIDRNDFIDKTFKLMKTIRAAIIYTSLFINIEEGKKEYDSNELGSMQLFTLDDQFKK</sequence>
<organism evidence="3 4">
    <name type="scientific">Chryseobacterium tagetis</name>
    <dbReference type="NCBI Taxonomy" id="2801334"/>
    <lineage>
        <taxon>Bacteria</taxon>
        <taxon>Pseudomonadati</taxon>
        <taxon>Bacteroidota</taxon>
        <taxon>Flavobacteriia</taxon>
        <taxon>Flavobacteriales</taxon>
        <taxon>Weeksellaceae</taxon>
        <taxon>Chryseobacterium group</taxon>
        <taxon>Chryseobacterium</taxon>
    </lineage>
</organism>